<accession>A0A6I2UQP0</accession>
<evidence type="ECO:0000256" key="4">
    <source>
        <dbReference type="ARBA" id="ARBA00022519"/>
    </source>
</evidence>
<reference evidence="11 12" key="1">
    <citation type="submission" date="2019-08" db="EMBL/GenBank/DDBJ databases">
        <title>In-depth cultivation of the pig gut microbiome towards novel bacterial diversity and tailored functional studies.</title>
        <authorList>
            <person name="Wylensek D."/>
            <person name="Hitch T.C.A."/>
            <person name="Clavel T."/>
        </authorList>
    </citation>
    <scope>NUCLEOTIDE SEQUENCE [LARGE SCALE GENOMIC DNA]</scope>
    <source>
        <strain evidence="12">WCA-380-WT-3B3</strain>
    </source>
</reference>
<feature type="transmembrane region" description="Helical" evidence="9">
    <location>
        <begin position="130"/>
        <end position="153"/>
    </location>
</feature>
<dbReference type="Proteomes" id="UP000430222">
    <property type="component" value="Unassembled WGS sequence"/>
</dbReference>
<dbReference type="InterPro" id="IPR007387">
    <property type="entry name" value="TRAP_DctQ"/>
</dbReference>
<evidence type="ECO:0000313" key="11">
    <source>
        <dbReference type="EMBL" id="MSV24503.1"/>
    </source>
</evidence>
<keyword evidence="3" id="KW-1003">Cell membrane</keyword>
<keyword evidence="4" id="KW-0997">Cell inner membrane</keyword>
<dbReference type="AlphaFoldDB" id="A0A6I2UQP0"/>
<keyword evidence="2" id="KW-0813">Transport</keyword>
<dbReference type="InterPro" id="IPR055348">
    <property type="entry name" value="DctQ"/>
</dbReference>
<dbReference type="RefSeq" id="WP_154620269.1">
    <property type="nucleotide sequence ID" value="NZ_CBCTNG010000003.1"/>
</dbReference>
<feature type="transmembrane region" description="Helical" evidence="9">
    <location>
        <begin position="55"/>
        <end position="76"/>
    </location>
</feature>
<evidence type="ECO:0000256" key="5">
    <source>
        <dbReference type="ARBA" id="ARBA00022692"/>
    </source>
</evidence>
<organism evidence="11 12">
    <name type="scientific">Selenomonas montiformis</name>
    <dbReference type="NCBI Taxonomy" id="2652285"/>
    <lineage>
        <taxon>Bacteria</taxon>
        <taxon>Bacillati</taxon>
        <taxon>Bacillota</taxon>
        <taxon>Negativicutes</taxon>
        <taxon>Selenomonadales</taxon>
        <taxon>Selenomonadaceae</taxon>
        <taxon>Selenomonas</taxon>
    </lineage>
</organism>
<comment type="similarity">
    <text evidence="8">Belongs to the TRAP transporter small permease family.</text>
</comment>
<dbReference type="PANTHER" id="PTHR35011:SF11">
    <property type="entry name" value="TRAP TRANSPORTER SMALL PERMEASE PROTEIN"/>
    <property type="match status" value="1"/>
</dbReference>
<sequence>MDEEKKQEGQGLHQVFSQLDVILAGIALTVLVGVTFVGVFMRYFFGHPFAWEEEVQLACFVWITFLGVGAAFRSGSHVAIELLVDRFPLRVVRMIEIGGYVISMLVLLYFAWYSIVLLGKMDMMGRDTNILHIPYVAIYSVVPVGCLLMMWNYTQSIRKRLRAYKEGGLD</sequence>
<keyword evidence="5 9" id="KW-0812">Transmembrane</keyword>
<evidence type="ECO:0000256" key="2">
    <source>
        <dbReference type="ARBA" id="ARBA00022448"/>
    </source>
</evidence>
<keyword evidence="6 9" id="KW-1133">Transmembrane helix</keyword>
<evidence type="ECO:0000256" key="9">
    <source>
        <dbReference type="SAM" id="Phobius"/>
    </source>
</evidence>
<dbReference type="PANTHER" id="PTHR35011">
    <property type="entry name" value="2,3-DIKETO-L-GULONATE TRAP TRANSPORTER SMALL PERMEASE PROTEIN YIAM"/>
    <property type="match status" value="1"/>
</dbReference>
<keyword evidence="7 9" id="KW-0472">Membrane</keyword>
<evidence type="ECO:0000259" key="10">
    <source>
        <dbReference type="Pfam" id="PF04290"/>
    </source>
</evidence>
<evidence type="ECO:0000256" key="7">
    <source>
        <dbReference type="ARBA" id="ARBA00023136"/>
    </source>
</evidence>
<name>A0A6I2UQP0_9FIRM</name>
<comment type="subcellular location">
    <subcellularLocation>
        <location evidence="1">Cell inner membrane</location>
        <topology evidence="1">Multi-pass membrane protein</topology>
    </subcellularLocation>
</comment>
<evidence type="ECO:0000256" key="8">
    <source>
        <dbReference type="ARBA" id="ARBA00038436"/>
    </source>
</evidence>
<keyword evidence="12" id="KW-1185">Reference proteome</keyword>
<evidence type="ECO:0000313" key="12">
    <source>
        <dbReference type="Proteomes" id="UP000430222"/>
    </source>
</evidence>
<feature type="domain" description="Tripartite ATP-independent periplasmic transporters DctQ component" evidence="10">
    <location>
        <begin position="31"/>
        <end position="162"/>
    </location>
</feature>
<dbReference type="Pfam" id="PF04290">
    <property type="entry name" value="DctQ"/>
    <property type="match status" value="1"/>
</dbReference>
<dbReference type="GO" id="GO:0015740">
    <property type="term" value="P:C4-dicarboxylate transport"/>
    <property type="evidence" value="ECO:0007669"/>
    <property type="project" value="TreeGrafter"/>
</dbReference>
<feature type="transmembrane region" description="Helical" evidence="9">
    <location>
        <begin position="21"/>
        <end position="43"/>
    </location>
</feature>
<protein>
    <submittedName>
        <fullName evidence="11">TRAP transporter small permease</fullName>
    </submittedName>
</protein>
<feature type="transmembrane region" description="Helical" evidence="9">
    <location>
        <begin position="97"/>
        <end position="118"/>
    </location>
</feature>
<comment type="caution">
    <text evidence="11">The sequence shown here is derived from an EMBL/GenBank/DDBJ whole genome shotgun (WGS) entry which is preliminary data.</text>
</comment>
<evidence type="ECO:0000256" key="3">
    <source>
        <dbReference type="ARBA" id="ARBA00022475"/>
    </source>
</evidence>
<proteinExistence type="inferred from homology"/>
<dbReference type="GO" id="GO:0022857">
    <property type="term" value="F:transmembrane transporter activity"/>
    <property type="evidence" value="ECO:0007669"/>
    <property type="project" value="TreeGrafter"/>
</dbReference>
<evidence type="ECO:0000256" key="6">
    <source>
        <dbReference type="ARBA" id="ARBA00022989"/>
    </source>
</evidence>
<dbReference type="EMBL" id="VUNL01000004">
    <property type="protein sequence ID" value="MSV24503.1"/>
    <property type="molecule type" value="Genomic_DNA"/>
</dbReference>
<evidence type="ECO:0000256" key="1">
    <source>
        <dbReference type="ARBA" id="ARBA00004429"/>
    </source>
</evidence>
<gene>
    <name evidence="11" type="ORF">FYJ78_04730</name>
</gene>
<dbReference type="GO" id="GO:0005886">
    <property type="term" value="C:plasma membrane"/>
    <property type="evidence" value="ECO:0007669"/>
    <property type="project" value="UniProtKB-SubCell"/>
</dbReference>